<dbReference type="PANTHER" id="PTHR45138:SF9">
    <property type="entry name" value="DIGUANYLATE CYCLASE DGCM-RELATED"/>
    <property type="match status" value="1"/>
</dbReference>
<keyword evidence="4" id="KW-0175">Coiled coil</keyword>
<dbReference type="SUPFAM" id="SSF55073">
    <property type="entry name" value="Nucleotide cyclase"/>
    <property type="match status" value="1"/>
</dbReference>
<dbReference type="GO" id="GO:0052621">
    <property type="term" value="F:diguanylate cyclase activity"/>
    <property type="evidence" value="ECO:0007669"/>
    <property type="project" value="UniProtKB-EC"/>
</dbReference>
<dbReference type="Gene3D" id="3.30.70.270">
    <property type="match status" value="1"/>
</dbReference>
<dbReference type="Proteomes" id="UP000267535">
    <property type="component" value="Unassembled WGS sequence"/>
</dbReference>
<reference evidence="6 7" key="1">
    <citation type="submission" date="2018-11" db="EMBL/GenBank/DDBJ databases">
        <title>The draft genome sequence of Amphritea balenae JAMM 1525T.</title>
        <authorList>
            <person name="Fang Z."/>
            <person name="Zhang Y."/>
            <person name="Han X."/>
        </authorList>
    </citation>
    <scope>NUCLEOTIDE SEQUENCE [LARGE SCALE GENOMIC DNA]</scope>
    <source>
        <strain evidence="6 7">JAMM 1525</strain>
    </source>
</reference>
<evidence type="ECO:0000313" key="6">
    <source>
        <dbReference type="EMBL" id="RRC98776.1"/>
    </source>
</evidence>
<evidence type="ECO:0000259" key="5">
    <source>
        <dbReference type="PROSITE" id="PS50887"/>
    </source>
</evidence>
<name>A0A3P1SNP5_9GAMM</name>
<proteinExistence type="predicted"/>
<dbReference type="InterPro" id="IPR029787">
    <property type="entry name" value="Nucleotide_cyclase"/>
</dbReference>
<dbReference type="OrthoDB" id="9812260at2"/>
<protein>
    <recommendedName>
        <fullName evidence="2">diguanylate cyclase</fullName>
        <ecNumber evidence="2">2.7.7.65</ecNumber>
    </recommendedName>
</protein>
<dbReference type="PANTHER" id="PTHR45138">
    <property type="entry name" value="REGULATORY COMPONENTS OF SENSORY TRANSDUCTION SYSTEM"/>
    <property type="match status" value="1"/>
</dbReference>
<comment type="cofactor">
    <cofactor evidence="1">
        <name>Mg(2+)</name>
        <dbReference type="ChEBI" id="CHEBI:18420"/>
    </cofactor>
</comment>
<evidence type="ECO:0000313" key="7">
    <source>
        <dbReference type="Proteomes" id="UP000267535"/>
    </source>
</evidence>
<dbReference type="EC" id="2.7.7.65" evidence="2"/>
<dbReference type="EMBL" id="RQXV01000006">
    <property type="protein sequence ID" value="RRC98776.1"/>
    <property type="molecule type" value="Genomic_DNA"/>
</dbReference>
<dbReference type="RefSeq" id="WP_124926276.1">
    <property type="nucleotide sequence ID" value="NZ_BMOH01000002.1"/>
</dbReference>
<organism evidence="6 7">
    <name type="scientific">Amphritea balenae</name>
    <dbReference type="NCBI Taxonomy" id="452629"/>
    <lineage>
        <taxon>Bacteria</taxon>
        <taxon>Pseudomonadati</taxon>
        <taxon>Pseudomonadota</taxon>
        <taxon>Gammaproteobacteria</taxon>
        <taxon>Oceanospirillales</taxon>
        <taxon>Oceanospirillaceae</taxon>
        <taxon>Amphritea</taxon>
    </lineage>
</organism>
<dbReference type="SMART" id="SM00267">
    <property type="entry name" value="GGDEF"/>
    <property type="match status" value="1"/>
</dbReference>
<evidence type="ECO:0000256" key="4">
    <source>
        <dbReference type="SAM" id="Coils"/>
    </source>
</evidence>
<dbReference type="InterPro" id="IPR048516">
    <property type="entry name" value="DGCcoil"/>
</dbReference>
<dbReference type="AlphaFoldDB" id="A0A3P1SNP5"/>
<feature type="coiled-coil region" evidence="4">
    <location>
        <begin position="312"/>
        <end position="353"/>
    </location>
</feature>
<evidence type="ECO:0000256" key="1">
    <source>
        <dbReference type="ARBA" id="ARBA00001946"/>
    </source>
</evidence>
<evidence type="ECO:0000256" key="3">
    <source>
        <dbReference type="ARBA" id="ARBA00034247"/>
    </source>
</evidence>
<dbReference type="FunFam" id="3.30.70.270:FF:000001">
    <property type="entry name" value="Diguanylate cyclase domain protein"/>
    <property type="match status" value="1"/>
</dbReference>
<comment type="caution">
    <text evidence="6">The sequence shown here is derived from an EMBL/GenBank/DDBJ whole genome shotgun (WGS) entry which is preliminary data.</text>
</comment>
<dbReference type="NCBIfam" id="TIGR00254">
    <property type="entry name" value="GGDEF"/>
    <property type="match status" value="1"/>
</dbReference>
<feature type="domain" description="GGDEF" evidence="5">
    <location>
        <begin position="384"/>
        <end position="514"/>
    </location>
</feature>
<dbReference type="InterPro" id="IPR050469">
    <property type="entry name" value="Diguanylate_Cyclase"/>
</dbReference>
<evidence type="ECO:0000256" key="2">
    <source>
        <dbReference type="ARBA" id="ARBA00012528"/>
    </source>
</evidence>
<accession>A0A3P1SNP5</accession>
<dbReference type="InterPro" id="IPR043128">
    <property type="entry name" value="Rev_trsase/Diguanyl_cyclase"/>
</dbReference>
<sequence>MEQDDWKEKYKQLAADMDAVQERLNDRSLDHLVYQMSGALEGRSELLDRALAALCEQLKNGQDVQNEDTFQLVEKQLRTVGIEHEKHNTDLLQALHKWIRQLRLQLTTELSIERLTKAESALVSLRAKEGALPGILNDLVALQAPLLTTDLSETLNVTANSSDAAHADDSKLLQQIGVELLSLLTGLCISKDETPKSRDLARRIEEGLTLAGLPEIIQDLVKLIATLSNNNSADFENYLLNLTGQLAEVQAYLIENQKEDLANGQAAKLSQDIHHDVQAISLAVSNSHDLHELKNEVSSQLLNIVESVDAYKRNEEDREKQLQKRYEQMNSRLEQMEQQTQLMTEHIETERQRAMTDALTSLPNRAGYDDQIEAEFERWKRYQHHFSIVVADLDHFKRINDSFGHQAGDKVLKLIANVLTRKCRTTDFVARYGGEEFVILMPSTNAEKSAQGVDKIRKAIESSPFNFHGKPVQITMSFGVAEIQEGDTVESLFARADKALYSAKGNGRNRIELG</sequence>
<dbReference type="PROSITE" id="PS50887">
    <property type="entry name" value="GGDEF"/>
    <property type="match status" value="1"/>
</dbReference>
<dbReference type="Pfam" id="PF20975">
    <property type="entry name" value="DGCcoil"/>
    <property type="match status" value="1"/>
</dbReference>
<gene>
    <name evidence="6" type="ORF">EHS89_11330</name>
</gene>
<dbReference type="CDD" id="cd01949">
    <property type="entry name" value="GGDEF"/>
    <property type="match status" value="1"/>
</dbReference>
<keyword evidence="7" id="KW-1185">Reference proteome</keyword>
<dbReference type="Pfam" id="PF00990">
    <property type="entry name" value="GGDEF"/>
    <property type="match status" value="1"/>
</dbReference>
<comment type="catalytic activity">
    <reaction evidence="3">
        <text>2 GTP = 3',3'-c-di-GMP + 2 diphosphate</text>
        <dbReference type="Rhea" id="RHEA:24898"/>
        <dbReference type="ChEBI" id="CHEBI:33019"/>
        <dbReference type="ChEBI" id="CHEBI:37565"/>
        <dbReference type="ChEBI" id="CHEBI:58805"/>
        <dbReference type="EC" id="2.7.7.65"/>
    </reaction>
</comment>
<dbReference type="InterPro" id="IPR000160">
    <property type="entry name" value="GGDEF_dom"/>
</dbReference>